<evidence type="ECO:0000256" key="1">
    <source>
        <dbReference type="ARBA" id="ARBA00044755"/>
    </source>
</evidence>
<dbReference type="PANTHER" id="PTHR35024">
    <property type="entry name" value="HYPOTHETICAL CYTOSOLIC PROTEIN"/>
    <property type="match status" value="1"/>
</dbReference>
<feature type="non-terminal residue" evidence="2">
    <location>
        <position position="195"/>
    </location>
</feature>
<sequence>MDTESPEPSFPPRIPLGAALPDLSHLPTLDLPTLAPAAPLPSAPRHSQLAAGWRFEGQVTLEGSLTVAGELQGRVRTPGSEGHVTITETGHLQGELQARSLSVLGRAEGDLDVSGGRAALHASAVVSGRLRYGQLQVNGAELNAQVERVSAAPATGSLQASANTATTELTASQTIDVASTQANVLVGAPTSVLLT</sequence>
<protein>
    <submittedName>
        <fullName evidence="2">Polymer-forming cytoskeletal protein</fullName>
    </submittedName>
</protein>
<dbReference type="AlphaFoldDB" id="A0A643F8K9"/>
<dbReference type="Pfam" id="PF04519">
    <property type="entry name" value="Bactofilin"/>
    <property type="match status" value="1"/>
</dbReference>
<name>A0A643F8K9_IDEDE</name>
<keyword evidence="3" id="KW-1185">Reference proteome</keyword>
<proteinExistence type="inferred from homology"/>
<comment type="similarity">
    <text evidence="1">Belongs to the bactofilin family.</text>
</comment>
<organism evidence="2 3">
    <name type="scientific">Ideonella dechloratans</name>
    <dbReference type="NCBI Taxonomy" id="36863"/>
    <lineage>
        <taxon>Bacteria</taxon>
        <taxon>Pseudomonadati</taxon>
        <taxon>Pseudomonadota</taxon>
        <taxon>Betaproteobacteria</taxon>
        <taxon>Burkholderiales</taxon>
        <taxon>Sphaerotilaceae</taxon>
        <taxon>Ideonella</taxon>
    </lineage>
</organism>
<evidence type="ECO:0000313" key="2">
    <source>
        <dbReference type="EMBL" id="KAB0575736.1"/>
    </source>
</evidence>
<dbReference type="Proteomes" id="UP000430120">
    <property type="component" value="Unassembled WGS sequence"/>
</dbReference>
<dbReference type="RefSeq" id="WP_151125526.1">
    <property type="nucleotide sequence ID" value="NZ_VZPB01000061.1"/>
</dbReference>
<evidence type="ECO:0000313" key="3">
    <source>
        <dbReference type="Proteomes" id="UP000430120"/>
    </source>
</evidence>
<reference evidence="2 3" key="1">
    <citation type="submission" date="2019-09" db="EMBL/GenBank/DDBJ databases">
        <title>Draft genome sequences of 48 bacterial type strains from the CCUG.</title>
        <authorList>
            <person name="Tunovic T."/>
            <person name="Pineiro-Iglesias B."/>
            <person name="Unosson C."/>
            <person name="Inganas E."/>
            <person name="Ohlen M."/>
            <person name="Cardew S."/>
            <person name="Jensie-Markopoulos S."/>
            <person name="Salva-Serra F."/>
            <person name="Jaen-Luchoro D."/>
            <person name="Karlsson R."/>
            <person name="Svensson-Stadler L."/>
            <person name="Chun J."/>
            <person name="Moore E."/>
        </authorList>
    </citation>
    <scope>NUCLEOTIDE SEQUENCE [LARGE SCALE GENOMIC DNA]</scope>
    <source>
        <strain evidence="2 3">CCUG 30977</strain>
    </source>
</reference>
<dbReference type="EMBL" id="VZPB01000061">
    <property type="protein sequence ID" value="KAB0575736.1"/>
    <property type="molecule type" value="Genomic_DNA"/>
</dbReference>
<accession>A0A643F8K9</accession>
<dbReference type="PANTHER" id="PTHR35024:SF4">
    <property type="entry name" value="POLYMER-FORMING CYTOSKELETAL PROTEIN"/>
    <property type="match status" value="1"/>
</dbReference>
<dbReference type="OrthoDB" id="8900332at2"/>
<dbReference type="InterPro" id="IPR007607">
    <property type="entry name" value="BacA/B"/>
</dbReference>
<gene>
    <name evidence="2" type="ORF">F7Q92_18255</name>
</gene>
<comment type="caution">
    <text evidence="2">The sequence shown here is derived from an EMBL/GenBank/DDBJ whole genome shotgun (WGS) entry which is preliminary data.</text>
</comment>